<gene>
    <name evidence="3" type="ORF">R3Q15_16140</name>
</gene>
<name>A0AAE4RAH0_9ACTN</name>
<evidence type="ECO:0000256" key="1">
    <source>
        <dbReference type="SAM" id="Phobius"/>
    </source>
</evidence>
<comment type="caution">
    <text evidence="3">The sequence shown here is derived from an EMBL/GenBank/DDBJ whole genome shotgun (WGS) entry which is preliminary data.</text>
</comment>
<sequence>MRADLIPLAENDRGSIGSLEFAIPVWATATALVLVLIVAWFFGSVAKWLLRHRARLNTTTCMVLSILGTAVGLFIAGAIDHRMNVWHPVTIVLGLASSIVAVGAYAMVAARLQSPTGIPVAELLASGESERVEFKSTARVNLHTKQRDVAMETVIVKTVAAFLNSDGGNLLIGVDDDGTPLGLDADFTTLRHPDADRFELFLRDLLTATLGQSTAAEVGISFEQVARAAGDAESSASPTEVLVCRVECTPSPRPVYLRGMKNNALPEFWVRAGNSSRQLSVDQAAEYVMHRWPLGAGRALAAQVRAAVRFSSV</sequence>
<dbReference type="GO" id="GO:0005524">
    <property type="term" value="F:ATP binding"/>
    <property type="evidence" value="ECO:0007669"/>
    <property type="project" value="UniProtKB-KW"/>
</dbReference>
<evidence type="ECO:0000313" key="3">
    <source>
        <dbReference type="EMBL" id="MDV6313405.1"/>
    </source>
</evidence>
<dbReference type="RefSeq" id="WP_096274904.1">
    <property type="nucleotide sequence ID" value="NZ_JAPWIL010000017.1"/>
</dbReference>
<dbReference type="EMBL" id="JAWLKH010000018">
    <property type="protein sequence ID" value="MDV6313405.1"/>
    <property type="molecule type" value="Genomic_DNA"/>
</dbReference>
<dbReference type="Proteomes" id="UP001185922">
    <property type="component" value="Unassembled WGS sequence"/>
</dbReference>
<feature type="transmembrane region" description="Helical" evidence="1">
    <location>
        <begin position="54"/>
        <end position="79"/>
    </location>
</feature>
<keyword evidence="1" id="KW-0472">Membrane</keyword>
<feature type="domain" description="Schlafen AlbA-2" evidence="2">
    <location>
        <begin position="128"/>
        <end position="279"/>
    </location>
</feature>
<evidence type="ECO:0000259" key="2">
    <source>
        <dbReference type="Pfam" id="PF04326"/>
    </source>
</evidence>
<proteinExistence type="predicted"/>
<reference evidence="3" key="1">
    <citation type="submission" date="2023-10" db="EMBL/GenBank/DDBJ databases">
        <title>Development of a sustainable strategy for remediation of hydrocarbon-contaminated territories based on the waste exchange concept.</title>
        <authorList>
            <person name="Krivoruchko A."/>
        </authorList>
    </citation>
    <scope>NUCLEOTIDE SEQUENCE</scope>
    <source>
        <strain evidence="3">IEGM 1279</strain>
    </source>
</reference>
<keyword evidence="1" id="KW-1133">Transmembrane helix</keyword>
<organism evidence="3 4">
    <name type="scientific">Gordonia amicalis</name>
    <dbReference type="NCBI Taxonomy" id="89053"/>
    <lineage>
        <taxon>Bacteria</taxon>
        <taxon>Bacillati</taxon>
        <taxon>Actinomycetota</taxon>
        <taxon>Actinomycetes</taxon>
        <taxon>Mycobacteriales</taxon>
        <taxon>Gordoniaceae</taxon>
        <taxon>Gordonia</taxon>
    </lineage>
</organism>
<dbReference type="Gene3D" id="3.30.950.30">
    <property type="entry name" value="Schlafen, AAA domain"/>
    <property type="match status" value="1"/>
</dbReference>
<feature type="transmembrane region" description="Helical" evidence="1">
    <location>
        <begin position="85"/>
        <end position="108"/>
    </location>
</feature>
<protein>
    <submittedName>
        <fullName evidence="3">ATP-binding protein</fullName>
    </submittedName>
</protein>
<keyword evidence="3" id="KW-0547">Nucleotide-binding</keyword>
<dbReference type="AlphaFoldDB" id="A0AAE4RAH0"/>
<dbReference type="InterPro" id="IPR038461">
    <property type="entry name" value="Schlafen_AlbA_2_dom_sf"/>
</dbReference>
<accession>A0AAE4RAH0</accession>
<keyword evidence="1" id="KW-0812">Transmembrane</keyword>
<dbReference type="Pfam" id="PF04326">
    <property type="entry name" value="SLFN_AlbA_2"/>
    <property type="match status" value="1"/>
</dbReference>
<feature type="transmembrane region" description="Helical" evidence="1">
    <location>
        <begin position="21"/>
        <end position="42"/>
    </location>
</feature>
<keyword evidence="3" id="KW-0067">ATP-binding</keyword>
<dbReference type="InterPro" id="IPR007421">
    <property type="entry name" value="Schlafen_AlbA_2_dom"/>
</dbReference>
<evidence type="ECO:0000313" key="4">
    <source>
        <dbReference type="Proteomes" id="UP001185922"/>
    </source>
</evidence>